<evidence type="ECO:0000256" key="1">
    <source>
        <dbReference type="ARBA" id="ARBA00023002"/>
    </source>
</evidence>
<evidence type="ECO:0008006" key="3">
    <source>
        <dbReference type="Google" id="ProtNLM"/>
    </source>
</evidence>
<organism evidence="2">
    <name type="scientific">marine metagenome</name>
    <dbReference type="NCBI Taxonomy" id="408172"/>
    <lineage>
        <taxon>unclassified sequences</taxon>
        <taxon>metagenomes</taxon>
        <taxon>ecological metagenomes</taxon>
    </lineage>
</organism>
<dbReference type="Pfam" id="PF03960">
    <property type="entry name" value="ArsC"/>
    <property type="match status" value="1"/>
</dbReference>
<dbReference type="CDD" id="cd03034">
    <property type="entry name" value="ArsC_ArsC"/>
    <property type="match status" value="1"/>
</dbReference>
<dbReference type="InterPro" id="IPR036249">
    <property type="entry name" value="Thioredoxin-like_sf"/>
</dbReference>
<sequence length="121" mass="13700">MNNGVDMKAKIFHNPRCSKSRQTLALLLDNDIEIEVINYLKTPPNHKTLQNILKMLGMDPIDLIRKGEALYKELDIDNHADNAQTLINIMIKNPILIERPIVVANNKAVIGRPPELVLDII</sequence>
<name>A0A381WP04_9ZZZZ</name>
<dbReference type="AlphaFoldDB" id="A0A381WP04"/>
<gene>
    <name evidence="2" type="ORF">METZ01_LOCUS106782</name>
</gene>
<dbReference type="SUPFAM" id="SSF52833">
    <property type="entry name" value="Thioredoxin-like"/>
    <property type="match status" value="1"/>
</dbReference>
<protein>
    <recommendedName>
        <fullName evidence="3">Arsenate reductase</fullName>
    </recommendedName>
</protein>
<dbReference type="NCBIfam" id="TIGR00014">
    <property type="entry name" value="arsC"/>
    <property type="match status" value="1"/>
</dbReference>
<dbReference type="InterPro" id="IPR006660">
    <property type="entry name" value="Arsenate_reductase-like"/>
</dbReference>
<dbReference type="GO" id="GO:0008794">
    <property type="term" value="F:arsenate reductase (glutaredoxin) activity"/>
    <property type="evidence" value="ECO:0007669"/>
    <property type="project" value="InterPro"/>
</dbReference>
<dbReference type="Gene3D" id="3.40.30.10">
    <property type="entry name" value="Glutaredoxin"/>
    <property type="match status" value="1"/>
</dbReference>
<dbReference type="PROSITE" id="PS51353">
    <property type="entry name" value="ARSC"/>
    <property type="match status" value="1"/>
</dbReference>
<dbReference type="PANTHER" id="PTHR30041">
    <property type="entry name" value="ARSENATE REDUCTASE"/>
    <property type="match status" value="1"/>
</dbReference>
<reference evidence="2" key="1">
    <citation type="submission" date="2018-05" db="EMBL/GenBank/DDBJ databases">
        <authorList>
            <person name="Lanie J.A."/>
            <person name="Ng W.-L."/>
            <person name="Kazmierczak K.M."/>
            <person name="Andrzejewski T.M."/>
            <person name="Davidsen T.M."/>
            <person name="Wayne K.J."/>
            <person name="Tettelin H."/>
            <person name="Glass J.I."/>
            <person name="Rusch D."/>
            <person name="Podicherti R."/>
            <person name="Tsui H.-C.T."/>
            <person name="Winkler M.E."/>
        </authorList>
    </citation>
    <scope>NUCLEOTIDE SEQUENCE</scope>
</reference>
<evidence type="ECO:0000313" key="2">
    <source>
        <dbReference type="EMBL" id="SVA53928.1"/>
    </source>
</evidence>
<dbReference type="InterPro" id="IPR006659">
    <property type="entry name" value="Arsenate_reductase"/>
</dbReference>
<proteinExistence type="predicted"/>
<dbReference type="PANTHER" id="PTHR30041:SF4">
    <property type="entry name" value="ARSENATE REDUCTASE"/>
    <property type="match status" value="1"/>
</dbReference>
<accession>A0A381WP04</accession>
<dbReference type="EMBL" id="UINC01012334">
    <property type="protein sequence ID" value="SVA53928.1"/>
    <property type="molecule type" value="Genomic_DNA"/>
</dbReference>
<keyword evidence="1" id="KW-0560">Oxidoreductase</keyword>